<dbReference type="InterPro" id="IPR014710">
    <property type="entry name" value="RmlC-like_jellyroll"/>
</dbReference>
<dbReference type="InterPro" id="IPR037923">
    <property type="entry name" value="HTH-like"/>
</dbReference>
<accession>A0ABQ0ZPB4</accession>
<dbReference type="SMART" id="SM00342">
    <property type="entry name" value="HTH_ARAC"/>
    <property type="match status" value="1"/>
</dbReference>
<evidence type="ECO:0000256" key="1">
    <source>
        <dbReference type="ARBA" id="ARBA00023015"/>
    </source>
</evidence>
<comment type="caution">
    <text evidence="5">The sequence shown here is derived from an EMBL/GenBank/DDBJ whole genome shotgun (WGS) entry which is preliminary data.</text>
</comment>
<dbReference type="PROSITE" id="PS01124">
    <property type="entry name" value="HTH_ARAC_FAMILY_2"/>
    <property type="match status" value="1"/>
</dbReference>
<dbReference type="Gene3D" id="1.10.10.60">
    <property type="entry name" value="Homeodomain-like"/>
    <property type="match status" value="1"/>
</dbReference>
<protein>
    <submittedName>
        <fullName evidence="5">Transcriptional regulator</fullName>
    </submittedName>
</protein>
<dbReference type="RefSeq" id="WP_106541448.1">
    <property type="nucleotide sequence ID" value="NZ_BLAU01000001.1"/>
</dbReference>
<dbReference type="InterPro" id="IPR009057">
    <property type="entry name" value="Homeodomain-like_sf"/>
</dbReference>
<dbReference type="PANTHER" id="PTHR43280:SF32">
    <property type="entry name" value="TRANSCRIPTIONAL REGULATORY PROTEIN"/>
    <property type="match status" value="1"/>
</dbReference>
<dbReference type="SUPFAM" id="SSF46689">
    <property type="entry name" value="Homeodomain-like"/>
    <property type="match status" value="1"/>
</dbReference>
<keyword evidence="2" id="KW-0238">DNA-binding</keyword>
<evidence type="ECO:0000256" key="3">
    <source>
        <dbReference type="ARBA" id="ARBA00023163"/>
    </source>
</evidence>
<dbReference type="Pfam" id="PF12833">
    <property type="entry name" value="HTH_18"/>
    <property type="match status" value="1"/>
</dbReference>
<dbReference type="EMBL" id="BLAU01000001">
    <property type="protein sequence ID" value="GET23149.1"/>
    <property type="molecule type" value="Genomic_DNA"/>
</dbReference>
<dbReference type="Gene3D" id="2.60.120.10">
    <property type="entry name" value="Jelly Rolls"/>
    <property type="match status" value="1"/>
</dbReference>
<sequence length="288" mass="33540">MMKQYHFHKTKYGEELLIDLIRLESLEPYLLEDPTHRLDYYDVTLILDGEGTFSIDNNTQPVERGRIFFSAPGQVRSWQYNRIPEGYALIFEEEFLCAFFNDSQFVKKLSCFNCSGAAVALDPASGEFSQLTRLMQNIRDEMSRYQTKDQHILRALLYQTLMLLNRICLAQNPLLASKPGNRYVDAFIQLVNIHYLNSRSVDYYAEQLHITPGHLNDLVKKQTGTSAKQHILHRTMLEAKRLLMYTAMTVDEIAAHLNYASTNYFVRAFSKSTDTTPLRFRKKEIREK</sequence>
<dbReference type="InterPro" id="IPR003313">
    <property type="entry name" value="AraC-bd"/>
</dbReference>
<keyword evidence="6" id="KW-1185">Reference proteome</keyword>
<dbReference type="SUPFAM" id="SSF51215">
    <property type="entry name" value="Regulatory protein AraC"/>
    <property type="match status" value="1"/>
</dbReference>
<dbReference type="InterPro" id="IPR018060">
    <property type="entry name" value="HTH_AraC"/>
</dbReference>
<evidence type="ECO:0000259" key="4">
    <source>
        <dbReference type="PROSITE" id="PS01124"/>
    </source>
</evidence>
<keyword evidence="3" id="KW-0804">Transcription</keyword>
<organism evidence="5 6">
    <name type="scientific">Prolixibacter denitrificans</name>
    <dbReference type="NCBI Taxonomy" id="1541063"/>
    <lineage>
        <taxon>Bacteria</taxon>
        <taxon>Pseudomonadati</taxon>
        <taxon>Bacteroidota</taxon>
        <taxon>Bacteroidia</taxon>
        <taxon>Marinilabiliales</taxon>
        <taxon>Prolixibacteraceae</taxon>
        <taxon>Prolixibacter</taxon>
    </lineage>
</organism>
<proteinExistence type="predicted"/>
<evidence type="ECO:0000313" key="6">
    <source>
        <dbReference type="Proteomes" id="UP000396862"/>
    </source>
</evidence>
<dbReference type="PANTHER" id="PTHR43280">
    <property type="entry name" value="ARAC-FAMILY TRANSCRIPTIONAL REGULATOR"/>
    <property type="match status" value="1"/>
</dbReference>
<evidence type="ECO:0000256" key="2">
    <source>
        <dbReference type="ARBA" id="ARBA00023125"/>
    </source>
</evidence>
<dbReference type="Pfam" id="PF02311">
    <property type="entry name" value="AraC_binding"/>
    <property type="match status" value="1"/>
</dbReference>
<name>A0ABQ0ZPB4_9BACT</name>
<dbReference type="Proteomes" id="UP000396862">
    <property type="component" value="Unassembled WGS sequence"/>
</dbReference>
<evidence type="ECO:0000313" key="5">
    <source>
        <dbReference type="EMBL" id="GET23149.1"/>
    </source>
</evidence>
<feature type="domain" description="HTH araC/xylS-type" evidence="4">
    <location>
        <begin position="185"/>
        <end position="283"/>
    </location>
</feature>
<reference evidence="5 6" key="1">
    <citation type="submission" date="2019-10" db="EMBL/GenBank/DDBJ databases">
        <title>Prolixibacter strains distinguished by the presence of nitrate reductase genes were adept at nitrate-dependent anaerobic corrosion of metallic iron and carbon steel.</title>
        <authorList>
            <person name="Iino T."/>
            <person name="Shono N."/>
            <person name="Ito K."/>
            <person name="Nakamura R."/>
            <person name="Sueoka K."/>
            <person name="Harayama S."/>
            <person name="Ohkuma M."/>
        </authorList>
    </citation>
    <scope>NUCLEOTIDE SEQUENCE [LARGE SCALE GENOMIC DNA]</scope>
    <source>
        <strain evidence="5 6">MIC1-1</strain>
    </source>
</reference>
<gene>
    <name evidence="5" type="ORF">JCM18694_33950</name>
</gene>
<keyword evidence="1" id="KW-0805">Transcription regulation</keyword>